<dbReference type="InterPro" id="IPR036865">
    <property type="entry name" value="CRAL-TRIO_dom_sf"/>
</dbReference>
<gene>
    <name evidence="3" type="ORF">NEZAVI_LOCUS13734</name>
</gene>
<dbReference type="EMBL" id="OV725082">
    <property type="protein sequence ID" value="CAH1405549.1"/>
    <property type="molecule type" value="Genomic_DNA"/>
</dbReference>
<evidence type="ECO:0000256" key="1">
    <source>
        <dbReference type="SAM" id="MobiDB-lite"/>
    </source>
</evidence>
<dbReference type="GO" id="GO:0016020">
    <property type="term" value="C:membrane"/>
    <property type="evidence" value="ECO:0007669"/>
    <property type="project" value="TreeGrafter"/>
</dbReference>
<evidence type="ECO:0000259" key="2">
    <source>
        <dbReference type="PROSITE" id="PS50191"/>
    </source>
</evidence>
<dbReference type="SMART" id="SM01100">
    <property type="entry name" value="CRAL_TRIO_N"/>
    <property type="match status" value="1"/>
</dbReference>
<dbReference type="InterPro" id="IPR036273">
    <property type="entry name" value="CRAL/TRIO_N_dom_sf"/>
</dbReference>
<organism evidence="3 4">
    <name type="scientific">Nezara viridula</name>
    <name type="common">Southern green stink bug</name>
    <name type="synonym">Cimex viridulus</name>
    <dbReference type="NCBI Taxonomy" id="85310"/>
    <lineage>
        <taxon>Eukaryota</taxon>
        <taxon>Metazoa</taxon>
        <taxon>Ecdysozoa</taxon>
        <taxon>Arthropoda</taxon>
        <taxon>Hexapoda</taxon>
        <taxon>Insecta</taxon>
        <taxon>Pterygota</taxon>
        <taxon>Neoptera</taxon>
        <taxon>Paraneoptera</taxon>
        <taxon>Hemiptera</taxon>
        <taxon>Heteroptera</taxon>
        <taxon>Panheteroptera</taxon>
        <taxon>Pentatomomorpha</taxon>
        <taxon>Pentatomoidea</taxon>
        <taxon>Pentatomidae</taxon>
        <taxon>Pentatominae</taxon>
        <taxon>Nezara</taxon>
    </lineage>
</organism>
<dbReference type="PRINTS" id="PR00180">
    <property type="entry name" value="CRETINALDHBP"/>
</dbReference>
<dbReference type="GO" id="GO:1902936">
    <property type="term" value="F:phosphatidylinositol bisphosphate binding"/>
    <property type="evidence" value="ECO:0007669"/>
    <property type="project" value="TreeGrafter"/>
</dbReference>
<dbReference type="Pfam" id="PF00650">
    <property type="entry name" value="CRAL_TRIO"/>
    <property type="match status" value="1"/>
</dbReference>
<dbReference type="OrthoDB" id="7837562at2759"/>
<protein>
    <recommendedName>
        <fullName evidence="2">CRAL-TRIO domain-containing protein</fullName>
    </recommendedName>
</protein>
<sequence length="281" mass="32301">MADFPEYGIFNSRFGLPNSNKFDLEEARKNKVPNAEDALKSLKDLLCSNQNNDIPHLEDDFLMRFLYARKMDIGESYTLLCNYFSYRLRNKELFENLSVDDPLIKQALYDGFPGVLPEKDRKGRCVLVFFGNNWEQANYPLEVVYKSLLITLEELITDVNNQINGFVVIVDWTDISFRQVTSISPRVLSLMVEGLQDCFPAKFKGIHFLNQPWYIERILSFLKTFLKEKTSKKIFVHGNNLVSLHSHVTPAILPSELGGEGPPFSPTSWAHSLTTQRPEPK</sequence>
<dbReference type="SUPFAM" id="SSF46938">
    <property type="entry name" value="CRAL/TRIO N-terminal domain"/>
    <property type="match status" value="1"/>
</dbReference>
<dbReference type="Gene3D" id="3.40.525.10">
    <property type="entry name" value="CRAL-TRIO lipid binding domain"/>
    <property type="match status" value="1"/>
</dbReference>
<dbReference type="CDD" id="cd00170">
    <property type="entry name" value="SEC14"/>
    <property type="match status" value="1"/>
</dbReference>
<dbReference type="InterPro" id="IPR011074">
    <property type="entry name" value="CRAL/TRIO_N_dom"/>
</dbReference>
<keyword evidence="4" id="KW-1185">Reference proteome</keyword>
<evidence type="ECO:0000313" key="3">
    <source>
        <dbReference type="EMBL" id="CAH1405549.1"/>
    </source>
</evidence>
<evidence type="ECO:0000313" key="4">
    <source>
        <dbReference type="Proteomes" id="UP001152798"/>
    </source>
</evidence>
<feature type="domain" description="CRAL-TRIO" evidence="2">
    <location>
        <begin position="100"/>
        <end position="265"/>
    </location>
</feature>
<reference evidence="3" key="1">
    <citation type="submission" date="2022-01" db="EMBL/GenBank/DDBJ databases">
        <authorList>
            <person name="King R."/>
        </authorList>
    </citation>
    <scope>NUCLEOTIDE SEQUENCE</scope>
</reference>
<dbReference type="PROSITE" id="PS50191">
    <property type="entry name" value="CRAL_TRIO"/>
    <property type="match status" value="1"/>
</dbReference>
<dbReference type="Gene3D" id="1.20.5.1200">
    <property type="entry name" value="Alpha-tocopherol transfer"/>
    <property type="match status" value="1"/>
</dbReference>
<dbReference type="PANTHER" id="PTHR10174">
    <property type="entry name" value="ALPHA-TOCOPHEROL TRANSFER PROTEIN-RELATED"/>
    <property type="match status" value="1"/>
</dbReference>
<feature type="region of interest" description="Disordered" evidence="1">
    <location>
        <begin position="262"/>
        <end position="281"/>
    </location>
</feature>
<dbReference type="InterPro" id="IPR001251">
    <property type="entry name" value="CRAL-TRIO_dom"/>
</dbReference>
<dbReference type="AlphaFoldDB" id="A0A9P0MUI5"/>
<name>A0A9P0MUI5_NEZVI</name>
<dbReference type="Proteomes" id="UP001152798">
    <property type="component" value="Chromosome 6"/>
</dbReference>
<dbReference type="Gene3D" id="1.10.8.20">
    <property type="entry name" value="N-terminal domain of phosphatidylinositol transfer protein sec14p"/>
    <property type="match status" value="1"/>
</dbReference>
<dbReference type="SUPFAM" id="SSF52087">
    <property type="entry name" value="CRAL/TRIO domain"/>
    <property type="match status" value="1"/>
</dbReference>
<dbReference type="SMART" id="SM00516">
    <property type="entry name" value="SEC14"/>
    <property type="match status" value="1"/>
</dbReference>
<proteinExistence type="predicted"/>
<dbReference type="PANTHER" id="PTHR10174:SF231">
    <property type="entry name" value="CLAVESIN-2-LIKE PROTEIN"/>
    <property type="match status" value="1"/>
</dbReference>
<feature type="compositionally biased region" description="Polar residues" evidence="1">
    <location>
        <begin position="266"/>
        <end position="281"/>
    </location>
</feature>
<accession>A0A9P0MUI5</accession>